<dbReference type="GO" id="GO:0055070">
    <property type="term" value="P:copper ion homeostasis"/>
    <property type="evidence" value="ECO:0007669"/>
    <property type="project" value="TreeGrafter"/>
</dbReference>
<dbReference type="PANTHER" id="PTHR43520:SF8">
    <property type="entry name" value="P-TYPE CU(+) TRANSPORTER"/>
    <property type="match status" value="1"/>
</dbReference>
<dbReference type="PRINTS" id="PR00120">
    <property type="entry name" value="HATPASE"/>
</dbReference>
<keyword evidence="8" id="KW-1185">Reference proteome</keyword>
<dbReference type="PANTHER" id="PTHR43520">
    <property type="entry name" value="ATP7, ISOFORM B"/>
    <property type="match status" value="1"/>
</dbReference>
<dbReference type="Gene3D" id="3.40.1110.10">
    <property type="entry name" value="Calcium-transporting ATPase, cytoplasmic domain N"/>
    <property type="match status" value="1"/>
</dbReference>
<feature type="transmembrane region" description="Helical" evidence="6">
    <location>
        <begin position="198"/>
        <end position="215"/>
    </location>
</feature>
<dbReference type="GO" id="GO:0005524">
    <property type="term" value="F:ATP binding"/>
    <property type="evidence" value="ECO:0007669"/>
    <property type="project" value="InterPro"/>
</dbReference>
<feature type="transmembrane region" description="Helical" evidence="6">
    <location>
        <begin position="173"/>
        <end position="192"/>
    </location>
</feature>
<proteinExistence type="predicted"/>
<name>A0A176S6I1_9GAMM</name>
<dbReference type="GO" id="GO:0016887">
    <property type="term" value="F:ATP hydrolysis activity"/>
    <property type="evidence" value="ECO:0007669"/>
    <property type="project" value="InterPro"/>
</dbReference>
<dbReference type="Pfam" id="PF00702">
    <property type="entry name" value="Hydrolase"/>
    <property type="match status" value="1"/>
</dbReference>
<reference evidence="7 8" key="1">
    <citation type="submission" date="2016-05" db="EMBL/GenBank/DDBJ databases">
        <title>Single-cell genome of chain-forming Candidatus Thiomargarita nelsonii and comparison to other large sulfur-oxidizing bacteria.</title>
        <authorList>
            <person name="Winkel M."/>
            <person name="Salman V."/>
            <person name="Woyke T."/>
            <person name="Schulz-Vogt H."/>
            <person name="Richter M."/>
            <person name="Flood B."/>
            <person name="Bailey J."/>
            <person name="Amann R."/>
            <person name="Mussmann M."/>
        </authorList>
    </citation>
    <scope>NUCLEOTIDE SEQUENCE [LARGE SCALE GENOMIC DNA]</scope>
    <source>
        <strain evidence="7 8">THI036</strain>
    </source>
</reference>
<sequence length="230" mass="24982">MVMEQIPLLETGETLQTTAWEQGYGLVMVAVDGQLIGAIELLPTVRPEAKAVIQQLKQLKQIKHTCIISGDSEAPTRSLAQSLDIDNYFAQTLPDQKADIIKQLQEKDAFVCYVGDGINDAIAMKQAQVSVSLSGASHIATDTAQIVLLDQGICHLPGMFELAAKLHRHMNNLLGIMLGSTVFGTSAIFLAGWGMVKIMALNIFSLLVSLGYSILDQPSTKSSHYNKLKQ</sequence>
<evidence type="ECO:0000256" key="1">
    <source>
        <dbReference type="ARBA" id="ARBA00004370"/>
    </source>
</evidence>
<organism evidence="7 8">
    <name type="scientific">Candidatus Thiomargarita nelsonii</name>
    <dbReference type="NCBI Taxonomy" id="1003181"/>
    <lineage>
        <taxon>Bacteria</taxon>
        <taxon>Pseudomonadati</taxon>
        <taxon>Pseudomonadota</taxon>
        <taxon>Gammaproteobacteria</taxon>
        <taxon>Thiotrichales</taxon>
        <taxon>Thiotrichaceae</taxon>
        <taxon>Thiomargarita</taxon>
    </lineage>
</organism>
<gene>
    <name evidence="7" type="ORF">THIOM_000710</name>
</gene>
<keyword evidence="4 6" id="KW-1133">Transmembrane helix</keyword>
<dbReference type="AlphaFoldDB" id="A0A176S6I1"/>
<comment type="caution">
    <text evidence="7">The sequence shown here is derived from an EMBL/GenBank/DDBJ whole genome shotgun (WGS) entry which is preliminary data.</text>
</comment>
<dbReference type="InterPro" id="IPR036412">
    <property type="entry name" value="HAD-like_sf"/>
</dbReference>
<evidence type="ECO:0000256" key="2">
    <source>
        <dbReference type="ARBA" id="ARBA00022692"/>
    </source>
</evidence>
<dbReference type="NCBIfam" id="TIGR01494">
    <property type="entry name" value="ATPase_P-type"/>
    <property type="match status" value="1"/>
</dbReference>
<accession>A0A176S6I1</accession>
<evidence type="ECO:0000256" key="6">
    <source>
        <dbReference type="SAM" id="Phobius"/>
    </source>
</evidence>
<dbReference type="Gene3D" id="3.40.50.1000">
    <property type="entry name" value="HAD superfamily/HAD-like"/>
    <property type="match status" value="1"/>
</dbReference>
<dbReference type="GO" id="GO:0005507">
    <property type="term" value="F:copper ion binding"/>
    <property type="evidence" value="ECO:0007669"/>
    <property type="project" value="TreeGrafter"/>
</dbReference>
<dbReference type="InterPro" id="IPR023214">
    <property type="entry name" value="HAD_sf"/>
</dbReference>
<dbReference type="PRINTS" id="PR00119">
    <property type="entry name" value="CATATPASE"/>
</dbReference>
<dbReference type="GO" id="GO:0043682">
    <property type="term" value="F:P-type divalent copper transporter activity"/>
    <property type="evidence" value="ECO:0007669"/>
    <property type="project" value="TreeGrafter"/>
</dbReference>
<dbReference type="InterPro" id="IPR001757">
    <property type="entry name" value="P_typ_ATPase"/>
</dbReference>
<dbReference type="Proteomes" id="UP000076962">
    <property type="component" value="Unassembled WGS sequence"/>
</dbReference>
<evidence type="ECO:0000313" key="8">
    <source>
        <dbReference type="Proteomes" id="UP000076962"/>
    </source>
</evidence>
<evidence type="ECO:0000256" key="3">
    <source>
        <dbReference type="ARBA" id="ARBA00022967"/>
    </source>
</evidence>
<evidence type="ECO:0000256" key="5">
    <source>
        <dbReference type="ARBA" id="ARBA00023136"/>
    </source>
</evidence>
<protein>
    <submittedName>
        <fullName evidence="7">Cation transporting ATPase</fullName>
    </submittedName>
</protein>
<dbReference type="InterPro" id="IPR023299">
    <property type="entry name" value="ATPase_P-typ_cyto_dom_N"/>
</dbReference>
<keyword evidence="5 6" id="KW-0472">Membrane</keyword>
<dbReference type="EMBL" id="LUTY01000355">
    <property type="protein sequence ID" value="OAD23459.1"/>
    <property type="molecule type" value="Genomic_DNA"/>
</dbReference>
<keyword evidence="3" id="KW-1278">Translocase</keyword>
<evidence type="ECO:0000256" key="4">
    <source>
        <dbReference type="ARBA" id="ARBA00022989"/>
    </source>
</evidence>
<dbReference type="GO" id="GO:0016020">
    <property type="term" value="C:membrane"/>
    <property type="evidence" value="ECO:0007669"/>
    <property type="project" value="UniProtKB-SubCell"/>
</dbReference>
<evidence type="ECO:0000313" key="7">
    <source>
        <dbReference type="EMBL" id="OAD23459.1"/>
    </source>
</evidence>
<dbReference type="SUPFAM" id="SSF56784">
    <property type="entry name" value="HAD-like"/>
    <property type="match status" value="1"/>
</dbReference>
<comment type="subcellular location">
    <subcellularLocation>
        <location evidence="1">Membrane</location>
    </subcellularLocation>
</comment>
<keyword evidence="2 6" id="KW-0812">Transmembrane</keyword>